<reference evidence="1" key="1">
    <citation type="submission" date="2014-11" db="EMBL/GenBank/DDBJ databases">
        <authorList>
            <person name="Amaro Gonzalez C."/>
        </authorList>
    </citation>
    <scope>NUCLEOTIDE SEQUENCE</scope>
</reference>
<evidence type="ECO:0000313" key="1">
    <source>
        <dbReference type="EMBL" id="JAH43263.1"/>
    </source>
</evidence>
<organism evidence="1">
    <name type="scientific">Anguilla anguilla</name>
    <name type="common">European freshwater eel</name>
    <name type="synonym">Muraena anguilla</name>
    <dbReference type="NCBI Taxonomy" id="7936"/>
    <lineage>
        <taxon>Eukaryota</taxon>
        <taxon>Metazoa</taxon>
        <taxon>Chordata</taxon>
        <taxon>Craniata</taxon>
        <taxon>Vertebrata</taxon>
        <taxon>Euteleostomi</taxon>
        <taxon>Actinopterygii</taxon>
        <taxon>Neopterygii</taxon>
        <taxon>Teleostei</taxon>
        <taxon>Anguilliformes</taxon>
        <taxon>Anguillidae</taxon>
        <taxon>Anguilla</taxon>
    </lineage>
</organism>
<dbReference type="EMBL" id="GBXM01065314">
    <property type="protein sequence ID" value="JAH43263.1"/>
    <property type="molecule type" value="Transcribed_RNA"/>
</dbReference>
<dbReference type="AlphaFoldDB" id="A0A0E9SRZ0"/>
<name>A0A0E9SRZ0_ANGAN</name>
<protein>
    <submittedName>
        <fullName evidence="1">Uncharacterized protein</fullName>
    </submittedName>
</protein>
<reference evidence="1" key="2">
    <citation type="journal article" date="2015" name="Fish Shellfish Immunol.">
        <title>Early steps in the European eel (Anguilla anguilla)-Vibrio vulnificus interaction in the gills: Role of the RtxA13 toxin.</title>
        <authorList>
            <person name="Callol A."/>
            <person name="Pajuelo D."/>
            <person name="Ebbesson L."/>
            <person name="Teles M."/>
            <person name="MacKenzie S."/>
            <person name="Amaro C."/>
        </authorList>
    </citation>
    <scope>NUCLEOTIDE SEQUENCE</scope>
</reference>
<sequence length="24" mass="3082">MHLNYFDHDRFTQFFCPNSSFNWQ</sequence>
<accession>A0A0E9SRZ0</accession>
<proteinExistence type="predicted"/>